<comment type="caution">
    <text evidence="1">The sequence shown here is derived from an EMBL/GenBank/DDBJ whole genome shotgun (WGS) entry which is preliminary data.</text>
</comment>
<evidence type="ECO:0008006" key="3">
    <source>
        <dbReference type="Google" id="ProtNLM"/>
    </source>
</evidence>
<dbReference type="RefSeq" id="WP_173129838.1">
    <property type="nucleotide sequence ID" value="NZ_JABRWJ010000008.1"/>
</dbReference>
<reference evidence="1 2" key="1">
    <citation type="submission" date="2020-05" db="EMBL/GenBank/DDBJ databases">
        <title>Aquincola sp. isolate from soil.</title>
        <authorList>
            <person name="Han J."/>
            <person name="Kim D.-U."/>
        </authorList>
    </citation>
    <scope>NUCLEOTIDE SEQUENCE [LARGE SCALE GENOMIC DNA]</scope>
    <source>
        <strain evidence="1 2">S2</strain>
    </source>
</reference>
<keyword evidence="2" id="KW-1185">Reference proteome</keyword>
<sequence length="148" mass="16123">MTLEVSRGDAPAAAPAAQPLLRAHKAHWLFGQMGWRAAGVHAAAAATLPWHAGDAATWHELWALQSAVAERLQQQQRAWLDGCTALLQDYAQLGQANTVAKVVDQEFDVAARFNALVKDQLTDVIELVENAQVNWGYWLSRKQAAAGD</sequence>
<proteinExistence type="predicted"/>
<evidence type="ECO:0000313" key="2">
    <source>
        <dbReference type="Proteomes" id="UP000737171"/>
    </source>
</evidence>
<dbReference type="EMBL" id="JABRWJ010000008">
    <property type="protein sequence ID" value="NRF70565.1"/>
    <property type="molecule type" value="Genomic_DNA"/>
</dbReference>
<name>A0ABX2EPJ3_9BURK</name>
<evidence type="ECO:0000313" key="1">
    <source>
        <dbReference type="EMBL" id="NRF70565.1"/>
    </source>
</evidence>
<gene>
    <name evidence="1" type="ORF">HLB44_26525</name>
</gene>
<organism evidence="1 2">
    <name type="scientific">Pseudaquabacterium terrae</name>
    <dbReference type="NCBI Taxonomy" id="2732868"/>
    <lineage>
        <taxon>Bacteria</taxon>
        <taxon>Pseudomonadati</taxon>
        <taxon>Pseudomonadota</taxon>
        <taxon>Betaproteobacteria</taxon>
        <taxon>Burkholderiales</taxon>
        <taxon>Sphaerotilaceae</taxon>
        <taxon>Pseudaquabacterium</taxon>
    </lineage>
</organism>
<dbReference type="Proteomes" id="UP000737171">
    <property type="component" value="Unassembled WGS sequence"/>
</dbReference>
<protein>
    <recommendedName>
        <fullName evidence="3">Phasin domain-containing protein</fullName>
    </recommendedName>
</protein>
<accession>A0ABX2EPJ3</accession>